<accession>A0A841K1F6</accession>
<evidence type="ECO:0000313" key="3">
    <source>
        <dbReference type="Proteomes" id="UP000538666"/>
    </source>
</evidence>
<dbReference type="AlphaFoldDB" id="A0A841K1F6"/>
<proteinExistence type="predicted"/>
<dbReference type="InterPro" id="IPR041916">
    <property type="entry name" value="Anti_sigma_zinc_sf"/>
</dbReference>
<sequence>MHFYDENSGKILRYLEEQLHGRELEHFEAHMQNCSDCQERLYEEQELSRILRQARPLYSAPSELRARISDMLAQHSNVNRRADSFFQRILATSKDKWIAGVRSGCGWRIASAAVAIILCFVLIPNGMRRVKAASYEDTAISSYRSYLNGGYPLEIHSSSPEVIAAWFTGRVPFVVRLPTSNSGSGSQVSYLLVGARVVPYKSSHAALITYETTGAGKISLLVASSQSTEVGGGDEVRAGSLIFHYHKRGELNVITWNNHGLAYALVSDIPGSAKESCLVCHQNMADHGNFASTH</sequence>
<comment type="caution">
    <text evidence="2">The sequence shown here is derived from an EMBL/GenBank/DDBJ whole genome shotgun (WGS) entry which is preliminary data.</text>
</comment>
<keyword evidence="1" id="KW-1133">Transmembrane helix</keyword>
<dbReference type="OrthoDB" id="116718at2"/>
<keyword evidence="1" id="KW-0812">Transmembrane</keyword>
<evidence type="ECO:0000313" key="2">
    <source>
        <dbReference type="EMBL" id="MBB6146427.1"/>
    </source>
</evidence>
<reference evidence="2 3" key="1">
    <citation type="submission" date="2020-08" db="EMBL/GenBank/DDBJ databases">
        <title>Genomic Encyclopedia of Type Strains, Phase IV (KMG-IV): sequencing the most valuable type-strain genomes for metagenomic binning, comparative biology and taxonomic classification.</title>
        <authorList>
            <person name="Goeker M."/>
        </authorList>
    </citation>
    <scope>NUCLEOTIDE SEQUENCE [LARGE SCALE GENOMIC DNA]</scope>
    <source>
        <strain evidence="2 3">DSM 103733</strain>
    </source>
</reference>
<evidence type="ECO:0000256" key="1">
    <source>
        <dbReference type="SAM" id="Phobius"/>
    </source>
</evidence>
<gene>
    <name evidence="2" type="ORF">HNQ77_004399</name>
</gene>
<organism evidence="2 3">
    <name type="scientific">Silvibacterium bohemicum</name>
    <dbReference type="NCBI Taxonomy" id="1577686"/>
    <lineage>
        <taxon>Bacteria</taxon>
        <taxon>Pseudomonadati</taxon>
        <taxon>Acidobacteriota</taxon>
        <taxon>Terriglobia</taxon>
        <taxon>Terriglobales</taxon>
        <taxon>Acidobacteriaceae</taxon>
        <taxon>Silvibacterium</taxon>
    </lineage>
</organism>
<protein>
    <submittedName>
        <fullName evidence="2">Anti-sigma factor RsiW</fullName>
    </submittedName>
</protein>
<dbReference type="Gene3D" id="1.10.10.1320">
    <property type="entry name" value="Anti-sigma factor, zinc-finger domain"/>
    <property type="match status" value="1"/>
</dbReference>
<feature type="transmembrane region" description="Helical" evidence="1">
    <location>
        <begin position="106"/>
        <end position="123"/>
    </location>
</feature>
<dbReference type="EMBL" id="JACHEK010000009">
    <property type="protein sequence ID" value="MBB6146427.1"/>
    <property type="molecule type" value="Genomic_DNA"/>
</dbReference>
<keyword evidence="1" id="KW-0472">Membrane</keyword>
<keyword evidence="3" id="KW-1185">Reference proteome</keyword>
<dbReference type="Proteomes" id="UP000538666">
    <property type="component" value="Unassembled WGS sequence"/>
</dbReference>
<dbReference type="RefSeq" id="WP_050058141.1">
    <property type="nucleotide sequence ID" value="NZ_JACHEK010000009.1"/>
</dbReference>
<name>A0A841K1F6_9BACT</name>